<comment type="subunit">
    <text evidence="2">Homotrimer.</text>
</comment>
<feature type="chain" id="PRO_5046708810" evidence="11">
    <location>
        <begin position="21"/>
        <end position="368"/>
    </location>
</feature>
<dbReference type="SUPFAM" id="SSF56935">
    <property type="entry name" value="Porins"/>
    <property type="match status" value="1"/>
</dbReference>
<keyword evidence="7" id="KW-0406">Ion transport</keyword>
<dbReference type="InterPro" id="IPR033900">
    <property type="entry name" value="Gram_neg_porin_domain"/>
</dbReference>
<evidence type="ECO:0000256" key="3">
    <source>
        <dbReference type="ARBA" id="ARBA00022448"/>
    </source>
</evidence>
<sequence length="368" mass="39164">MTRKTCMAAALALATTGAHAQTEVRVYGLASAVLESVRSTSVPRKTRFVSNSSLLGFEGAEDLGNGYKASFQIEGGLDIDNGSGRVNNRDSYVALQGGFGRIKAGFMTSPMRGMGSRMNFVPGSTSIANNIGIMTTLNGQATGLNSRMQNSIRYDTPNMNGLAGALIWAPGENRAAGQNNYAYGAGLSYVNGPLYAGYAYESRNAQRILALGESEEFGHRIAARYTLGTTTVGIALDRMKSRGDFFTDAGPVPGSIARSAWSVSAKHTAGIHDFIIHYAGAGDVRCAGAAAEGQCASSSRPFTGARQLSLLYQYILSKRTMWQAYFSRINNEAAARYDFDGDPVISGLAARIPGSDTRGFGFGIRHEF</sequence>
<evidence type="ECO:0000256" key="6">
    <source>
        <dbReference type="ARBA" id="ARBA00022729"/>
    </source>
</evidence>
<dbReference type="InterPro" id="IPR023614">
    <property type="entry name" value="Porin_dom_sf"/>
</dbReference>
<evidence type="ECO:0000256" key="1">
    <source>
        <dbReference type="ARBA" id="ARBA00004571"/>
    </source>
</evidence>
<evidence type="ECO:0000259" key="12">
    <source>
        <dbReference type="Pfam" id="PF13609"/>
    </source>
</evidence>
<keyword evidence="3" id="KW-0813">Transport</keyword>
<dbReference type="Gene3D" id="2.40.160.10">
    <property type="entry name" value="Porin"/>
    <property type="match status" value="1"/>
</dbReference>
<dbReference type="CDD" id="cd00342">
    <property type="entry name" value="gram_neg_porins"/>
    <property type="match status" value="1"/>
</dbReference>
<feature type="domain" description="Porin" evidence="12">
    <location>
        <begin position="8"/>
        <end position="333"/>
    </location>
</feature>
<proteinExistence type="predicted"/>
<comment type="subcellular location">
    <subcellularLocation>
        <location evidence="1">Cell outer membrane</location>
        <topology evidence="1">Multi-pass membrane protein</topology>
    </subcellularLocation>
</comment>
<evidence type="ECO:0000256" key="2">
    <source>
        <dbReference type="ARBA" id="ARBA00011233"/>
    </source>
</evidence>
<dbReference type="Pfam" id="PF13609">
    <property type="entry name" value="Porin_4"/>
    <property type="match status" value="1"/>
</dbReference>
<evidence type="ECO:0000256" key="11">
    <source>
        <dbReference type="SAM" id="SignalP"/>
    </source>
</evidence>
<evidence type="ECO:0000313" key="13">
    <source>
        <dbReference type="EMBL" id="MEC4717582.1"/>
    </source>
</evidence>
<keyword evidence="10" id="KW-0998">Cell outer membrane</keyword>
<evidence type="ECO:0000256" key="5">
    <source>
        <dbReference type="ARBA" id="ARBA00022692"/>
    </source>
</evidence>
<evidence type="ECO:0000256" key="7">
    <source>
        <dbReference type="ARBA" id="ARBA00023065"/>
    </source>
</evidence>
<keyword evidence="8" id="KW-0626">Porin</keyword>
<evidence type="ECO:0000256" key="9">
    <source>
        <dbReference type="ARBA" id="ARBA00023136"/>
    </source>
</evidence>
<reference evidence="13 14" key="1">
    <citation type="submission" date="2023-10" db="EMBL/GenBank/DDBJ databases">
        <title>Noviherbaspirillum sp. CPCC 100848 genome assembly.</title>
        <authorList>
            <person name="Li X.Y."/>
            <person name="Fang X.M."/>
        </authorList>
    </citation>
    <scope>NUCLEOTIDE SEQUENCE [LARGE SCALE GENOMIC DNA]</scope>
    <source>
        <strain evidence="13 14">CPCC 100848</strain>
    </source>
</reference>
<evidence type="ECO:0000313" key="14">
    <source>
        <dbReference type="Proteomes" id="UP001352263"/>
    </source>
</evidence>
<gene>
    <name evidence="13" type="ORF">RY831_00300</name>
</gene>
<keyword evidence="14" id="KW-1185">Reference proteome</keyword>
<evidence type="ECO:0000256" key="4">
    <source>
        <dbReference type="ARBA" id="ARBA00022452"/>
    </source>
</evidence>
<dbReference type="PRINTS" id="PR00184">
    <property type="entry name" value="NEISSPPORIN"/>
</dbReference>
<dbReference type="InterPro" id="IPR002299">
    <property type="entry name" value="Porin_Neis"/>
</dbReference>
<evidence type="ECO:0000256" key="10">
    <source>
        <dbReference type="ARBA" id="ARBA00023237"/>
    </source>
</evidence>
<organism evidence="13 14">
    <name type="scientific">Noviherbaspirillum album</name>
    <dbReference type="NCBI Taxonomy" id="3080276"/>
    <lineage>
        <taxon>Bacteria</taxon>
        <taxon>Pseudomonadati</taxon>
        <taxon>Pseudomonadota</taxon>
        <taxon>Betaproteobacteria</taxon>
        <taxon>Burkholderiales</taxon>
        <taxon>Oxalobacteraceae</taxon>
        <taxon>Noviherbaspirillum</taxon>
    </lineage>
</organism>
<comment type="caution">
    <text evidence="13">The sequence shown here is derived from an EMBL/GenBank/DDBJ whole genome shotgun (WGS) entry which is preliminary data.</text>
</comment>
<keyword evidence="4" id="KW-1134">Transmembrane beta strand</keyword>
<protein>
    <submittedName>
        <fullName evidence="13">Porin</fullName>
    </submittedName>
</protein>
<dbReference type="RefSeq" id="WP_326504339.1">
    <property type="nucleotide sequence ID" value="NZ_JAWIIV010000001.1"/>
</dbReference>
<dbReference type="InterPro" id="IPR050298">
    <property type="entry name" value="Gram-neg_bact_OMP"/>
</dbReference>
<dbReference type="PANTHER" id="PTHR34501">
    <property type="entry name" value="PROTEIN YDDL-RELATED"/>
    <property type="match status" value="1"/>
</dbReference>
<accession>A0ABU6J2P9</accession>
<keyword evidence="9" id="KW-0472">Membrane</keyword>
<name>A0ABU6J2P9_9BURK</name>
<dbReference type="EMBL" id="JAWIIV010000001">
    <property type="protein sequence ID" value="MEC4717582.1"/>
    <property type="molecule type" value="Genomic_DNA"/>
</dbReference>
<feature type="signal peptide" evidence="11">
    <location>
        <begin position="1"/>
        <end position="20"/>
    </location>
</feature>
<dbReference type="Proteomes" id="UP001352263">
    <property type="component" value="Unassembled WGS sequence"/>
</dbReference>
<evidence type="ECO:0000256" key="8">
    <source>
        <dbReference type="ARBA" id="ARBA00023114"/>
    </source>
</evidence>
<keyword evidence="5" id="KW-0812">Transmembrane</keyword>
<keyword evidence="6 11" id="KW-0732">Signal</keyword>
<dbReference type="PANTHER" id="PTHR34501:SF9">
    <property type="entry name" value="MAJOR OUTER MEMBRANE PROTEIN P.IA"/>
    <property type="match status" value="1"/>
</dbReference>